<feature type="compositionally biased region" description="Basic and acidic residues" evidence="1">
    <location>
        <begin position="27"/>
        <end position="54"/>
    </location>
</feature>
<name>A0A1B9GTB3_9TREE</name>
<organism evidence="2 3">
    <name type="scientific">Kwoniella heveanensis BCC8398</name>
    <dbReference type="NCBI Taxonomy" id="1296120"/>
    <lineage>
        <taxon>Eukaryota</taxon>
        <taxon>Fungi</taxon>
        <taxon>Dikarya</taxon>
        <taxon>Basidiomycota</taxon>
        <taxon>Agaricomycotina</taxon>
        <taxon>Tremellomycetes</taxon>
        <taxon>Tremellales</taxon>
        <taxon>Cryptococcaceae</taxon>
        <taxon>Kwoniella</taxon>
    </lineage>
</organism>
<protein>
    <submittedName>
        <fullName evidence="2">Uncharacterized protein</fullName>
    </submittedName>
</protein>
<keyword evidence="3" id="KW-1185">Reference proteome</keyword>
<feature type="compositionally biased region" description="Basic and acidic residues" evidence="1">
    <location>
        <begin position="142"/>
        <end position="151"/>
    </location>
</feature>
<evidence type="ECO:0000256" key="1">
    <source>
        <dbReference type="SAM" id="MobiDB-lite"/>
    </source>
</evidence>
<accession>A0A1B9GTB3</accession>
<gene>
    <name evidence="2" type="ORF">I316_04209</name>
</gene>
<proteinExistence type="predicted"/>
<dbReference type="EMBL" id="KI669501">
    <property type="protein sequence ID" value="OCF34256.1"/>
    <property type="molecule type" value="Genomic_DNA"/>
</dbReference>
<dbReference type="Proteomes" id="UP000092666">
    <property type="component" value="Unassembled WGS sequence"/>
</dbReference>
<dbReference type="AlphaFoldDB" id="A0A1B9GTB3"/>
<reference evidence="3" key="2">
    <citation type="submission" date="2013-12" db="EMBL/GenBank/DDBJ databases">
        <title>Evolution of pathogenesis and genome organization in the Tremellales.</title>
        <authorList>
            <person name="Cuomo C."/>
            <person name="Litvintseva A."/>
            <person name="Heitman J."/>
            <person name="Chen Y."/>
            <person name="Sun S."/>
            <person name="Springer D."/>
            <person name="Dromer F."/>
            <person name="Young S."/>
            <person name="Zeng Q."/>
            <person name="Chapman S."/>
            <person name="Gujja S."/>
            <person name="Saif S."/>
            <person name="Birren B."/>
        </authorList>
    </citation>
    <scope>NUCLEOTIDE SEQUENCE [LARGE SCALE GENOMIC DNA]</scope>
    <source>
        <strain evidence="3">BCC8398</strain>
    </source>
</reference>
<feature type="compositionally biased region" description="Pro residues" evidence="1">
    <location>
        <begin position="65"/>
        <end position="82"/>
    </location>
</feature>
<feature type="compositionally biased region" description="Low complexity" evidence="1">
    <location>
        <begin position="12"/>
        <end position="26"/>
    </location>
</feature>
<evidence type="ECO:0000313" key="3">
    <source>
        <dbReference type="Proteomes" id="UP000092666"/>
    </source>
</evidence>
<evidence type="ECO:0000313" key="2">
    <source>
        <dbReference type="EMBL" id="OCF34256.1"/>
    </source>
</evidence>
<feature type="region of interest" description="Disordered" evidence="1">
    <location>
        <begin position="1"/>
        <end position="151"/>
    </location>
</feature>
<reference evidence="2 3" key="1">
    <citation type="submission" date="2013-07" db="EMBL/GenBank/DDBJ databases">
        <title>The Genome Sequence of Cryptococcus heveanensis BCC8398.</title>
        <authorList>
            <consortium name="The Broad Institute Genome Sequencing Platform"/>
            <person name="Cuomo C."/>
            <person name="Litvintseva A."/>
            <person name="Chen Y."/>
            <person name="Heitman J."/>
            <person name="Sun S."/>
            <person name="Springer D."/>
            <person name="Dromer F."/>
            <person name="Young S.K."/>
            <person name="Zeng Q."/>
            <person name="Gargeya S."/>
            <person name="Fitzgerald M."/>
            <person name="Abouelleil A."/>
            <person name="Alvarado L."/>
            <person name="Berlin A.M."/>
            <person name="Chapman S.B."/>
            <person name="Dewar J."/>
            <person name="Goldberg J."/>
            <person name="Griggs A."/>
            <person name="Gujja S."/>
            <person name="Hansen M."/>
            <person name="Howarth C."/>
            <person name="Imamovic A."/>
            <person name="Larimer J."/>
            <person name="McCowan C."/>
            <person name="Murphy C."/>
            <person name="Pearson M."/>
            <person name="Priest M."/>
            <person name="Roberts A."/>
            <person name="Saif S."/>
            <person name="Shea T."/>
            <person name="Sykes S."/>
            <person name="Wortman J."/>
            <person name="Nusbaum C."/>
            <person name="Birren B."/>
        </authorList>
    </citation>
    <scope>NUCLEOTIDE SEQUENCE [LARGE SCALE GENOMIC DNA]</scope>
    <source>
        <strain evidence="2 3">BCC8398</strain>
    </source>
</reference>
<sequence>MNPTPAKRARHSTSPSSPAESSTSQAQRDRERERDRDRDRDRERDRERERERSSQRPPSASPSHPILPAPIPSGPSFPPFAPGPSGWQSTWRSDNRRSFDAGSPSSTSSPKLGEGAEEQGVIFTRDIASRAPRSPGEAGQSLDHKLIVDVQ</sequence>
<dbReference type="STRING" id="1296120.A0A1B9GTB3"/>